<keyword evidence="9 11" id="KW-0472">Membrane</keyword>
<feature type="compositionally biased region" description="Pro residues" evidence="10">
    <location>
        <begin position="120"/>
        <end position="133"/>
    </location>
</feature>
<feature type="domain" description="TonB C-terminal" evidence="12">
    <location>
        <begin position="198"/>
        <end position="291"/>
    </location>
</feature>
<evidence type="ECO:0000256" key="7">
    <source>
        <dbReference type="ARBA" id="ARBA00022927"/>
    </source>
</evidence>
<accession>A0ABT3QCV8</accession>
<dbReference type="PROSITE" id="PS52015">
    <property type="entry name" value="TONB_CTD"/>
    <property type="match status" value="1"/>
</dbReference>
<comment type="similarity">
    <text evidence="2">Belongs to the TonB family.</text>
</comment>
<feature type="transmembrane region" description="Helical" evidence="11">
    <location>
        <begin position="41"/>
        <end position="63"/>
    </location>
</feature>
<dbReference type="PANTHER" id="PTHR33446">
    <property type="entry name" value="PROTEIN TONB-RELATED"/>
    <property type="match status" value="1"/>
</dbReference>
<evidence type="ECO:0000256" key="8">
    <source>
        <dbReference type="ARBA" id="ARBA00022989"/>
    </source>
</evidence>
<keyword evidence="8 11" id="KW-1133">Transmembrane helix</keyword>
<protein>
    <submittedName>
        <fullName evidence="13">TonB family protein</fullName>
    </submittedName>
</protein>
<evidence type="ECO:0000256" key="3">
    <source>
        <dbReference type="ARBA" id="ARBA00022448"/>
    </source>
</evidence>
<evidence type="ECO:0000256" key="10">
    <source>
        <dbReference type="SAM" id="MobiDB-lite"/>
    </source>
</evidence>
<evidence type="ECO:0000313" key="14">
    <source>
        <dbReference type="Proteomes" id="UP001301152"/>
    </source>
</evidence>
<dbReference type="InterPro" id="IPR051045">
    <property type="entry name" value="TonB-dependent_transducer"/>
</dbReference>
<comment type="caution">
    <text evidence="13">The sequence shown here is derived from an EMBL/GenBank/DDBJ whole genome shotgun (WGS) entry which is preliminary data.</text>
</comment>
<keyword evidence="6 11" id="KW-0812">Transmembrane</keyword>
<dbReference type="EMBL" id="JAPIUZ010000001">
    <property type="protein sequence ID" value="MCX2563100.1"/>
    <property type="molecule type" value="Genomic_DNA"/>
</dbReference>
<reference evidence="13 14" key="1">
    <citation type="submission" date="2022-11" db="EMBL/GenBank/DDBJ databases">
        <title>Genome sequencing of Acetobacter type strain.</title>
        <authorList>
            <person name="Heo J."/>
            <person name="Lee D."/>
            <person name="Han B.-H."/>
            <person name="Hong S.-B."/>
            <person name="Kwon S.-W."/>
        </authorList>
    </citation>
    <scope>NUCLEOTIDE SEQUENCE [LARGE SCALE GENOMIC DNA]</scope>
    <source>
        <strain evidence="13 14">KACC 21253</strain>
    </source>
</reference>
<evidence type="ECO:0000256" key="1">
    <source>
        <dbReference type="ARBA" id="ARBA00004383"/>
    </source>
</evidence>
<organism evidence="13 14">
    <name type="scientific">Acetobacter thailandicus</name>
    <dbReference type="NCBI Taxonomy" id="1502842"/>
    <lineage>
        <taxon>Bacteria</taxon>
        <taxon>Pseudomonadati</taxon>
        <taxon>Pseudomonadota</taxon>
        <taxon>Alphaproteobacteria</taxon>
        <taxon>Acetobacterales</taxon>
        <taxon>Acetobacteraceae</taxon>
        <taxon>Acetobacter</taxon>
    </lineage>
</organism>
<feature type="compositionally biased region" description="Basic and acidic residues" evidence="10">
    <location>
        <begin position="145"/>
        <end position="162"/>
    </location>
</feature>
<evidence type="ECO:0000259" key="12">
    <source>
        <dbReference type="PROSITE" id="PS52015"/>
    </source>
</evidence>
<feature type="region of interest" description="Disordered" evidence="10">
    <location>
        <begin position="91"/>
        <end position="193"/>
    </location>
</feature>
<feature type="compositionally biased region" description="Low complexity" evidence="10">
    <location>
        <begin position="163"/>
        <end position="185"/>
    </location>
</feature>
<evidence type="ECO:0000256" key="5">
    <source>
        <dbReference type="ARBA" id="ARBA00022519"/>
    </source>
</evidence>
<keyword evidence="5" id="KW-0997">Cell inner membrane</keyword>
<keyword evidence="3" id="KW-0813">Transport</keyword>
<dbReference type="InterPro" id="IPR006260">
    <property type="entry name" value="TonB/TolA_C"/>
</dbReference>
<sequence length="291" mass="31171">MIKKEGHSCQSAAIRAVTQSALPSFEDVQRNQRLRTQRYDALRWGTSCLIVFTLTGLAGRWALHLPPIKISVPEAPPPAIAIDLAPEPVSVIAPPTDVPPGPQQTLTSAEPVPEEKPDISAPPSPAVSPPVLLPKPGKVKKNIKKHEVAPKIKHPAPEKPDQAEVTTAPPATQAPEAQAMAAPTPGVSSSHAAHDPVKWQNALLAQLEKFKRYPSEAMLDHQEGVPTVTFSMDRKGHILTVALASSSGNSLLDQEALALPKRAQPLPVPPDSIEGDIVTLTVPVEFYIHED</sequence>
<gene>
    <name evidence="13" type="ORF">OQ497_03875</name>
</gene>
<dbReference type="NCBIfam" id="TIGR01352">
    <property type="entry name" value="tonB_Cterm"/>
    <property type="match status" value="1"/>
</dbReference>
<keyword evidence="14" id="KW-1185">Reference proteome</keyword>
<evidence type="ECO:0000256" key="11">
    <source>
        <dbReference type="SAM" id="Phobius"/>
    </source>
</evidence>
<evidence type="ECO:0000256" key="6">
    <source>
        <dbReference type="ARBA" id="ARBA00022692"/>
    </source>
</evidence>
<name>A0ABT3QCV8_9PROT</name>
<evidence type="ECO:0000256" key="9">
    <source>
        <dbReference type="ARBA" id="ARBA00023136"/>
    </source>
</evidence>
<keyword evidence="7" id="KW-0653">Protein transport</keyword>
<evidence type="ECO:0000256" key="4">
    <source>
        <dbReference type="ARBA" id="ARBA00022475"/>
    </source>
</evidence>
<dbReference type="Proteomes" id="UP001301152">
    <property type="component" value="Unassembled WGS sequence"/>
</dbReference>
<dbReference type="Gene3D" id="3.30.1150.10">
    <property type="match status" value="1"/>
</dbReference>
<dbReference type="PANTHER" id="PTHR33446:SF2">
    <property type="entry name" value="PROTEIN TONB"/>
    <property type="match status" value="1"/>
</dbReference>
<dbReference type="RefSeq" id="WP_173560126.1">
    <property type="nucleotide sequence ID" value="NZ_JAPIUZ010000001.1"/>
</dbReference>
<dbReference type="SUPFAM" id="SSF74653">
    <property type="entry name" value="TolA/TonB C-terminal domain"/>
    <property type="match status" value="1"/>
</dbReference>
<comment type="subcellular location">
    <subcellularLocation>
        <location evidence="1">Cell inner membrane</location>
        <topology evidence="1">Single-pass membrane protein</topology>
        <orientation evidence="1">Periplasmic side</orientation>
    </subcellularLocation>
</comment>
<dbReference type="InterPro" id="IPR037682">
    <property type="entry name" value="TonB_C"/>
</dbReference>
<keyword evidence="4" id="KW-1003">Cell membrane</keyword>
<evidence type="ECO:0000256" key="2">
    <source>
        <dbReference type="ARBA" id="ARBA00006555"/>
    </source>
</evidence>
<evidence type="ECO:0000313" key="13">
    <source>
        <dbReference type="EMBL" id="MCX2563100.1"/>
    </source>
</evidence>
<dbReference type="Pfam" id="PF03544">
    <property type="entry name" value="TonB_C"/>
    <property type="match status" value="1"/>
</dbReference>
<proteinExistence type="inferred from homology"/>